<protein>
    <submittedName>
        <fullName evidence="1">Uncharacterized protein</fullName>
    </submittedName>
</protein>
<proteinExistence type="predicted"/>
<dbReference type="RefSeq" id="XP_037220372.1">
    <property type="nucleotide sequence ID" value="XM_037362451.1"/>
</dbReference>
<dbReference type="Proteomes" id="UP000636479">
    <property type="component" value="Unassembled WGS sequence"/>
</dbReference>
<organism evidence="1 2">
    <name type="scientific">Mycena indigotica</name>
    <dbReference type="NCBI Taxonomy" id="2126181"/>
    <lineage>
        <taxon>Eukaryota</taxon>
        <taxon>Fungi</taxon>
        <taxon>Dikarya</taxon>
        <taxon>Basidiomycota</taxon>
        <taxon>Agaricomycotina</taxon>
        <taxon>Agaricomycetes</taxon>
        <taxon>Agaricomycetidae</taxon>
        <taxon>Agaricales</taxon>
        <taxon>Marasmiineae</taxon>
        <taxon>Mycenaceae</taxon>
        <taxon>Mycena</taxon>
    </lineage>
</organism>
<comment type="caution">
    <text evidence="1">The sequence shown here is derived from an EMBL/GenBank/DDBJ whole genome shotgun (WGS) entry which is preliminary data.</text>
</comment>
<accession>A0A8H6SSZ9</accession>
<reference evidence="1" key="1">
    <citation type="submission" date="2020-05" db="EMBL/GenBank/DDBJ databases">
        <title>Mycena genomes resolve the evolution of fungal bioluminescence.</title>
        <authorList>
            <person name="Tsai I.J."/>
        </authorList>
    </citation>
    <scope>NUCLEOTIDE SEQUENCE</scope>
    <source>
        <strain evidence="1">171206Taipei</strain>
    </source>
</reference>
<dbReference type="GeneID" id="59344967"/>
<keyword evidence="2" id="KW-1185">Reference proteome</keyword>
<sequence length="538" mass="61026">MSDSELELDWNQLLTAPLPVVSRALNTLRRSNNVPSEAQAQAMHVFLEECEERSCAMEDAMELLRERQEALQLTMTKWRRALSPMAQVCAGWRDALIRFSSLWTTIGTPGVSTATQLARSGNALLRVQITPRTDEEVDAHLEHLLPHAARWGTLLIGSPDYAEFNNTSHTFDPVFIKEIVPPAVTFGKVSELILYSDIFPWEEYSVQAMFPALRRLSMYRIFTSPVATIFPWRQLTHFASHISNIDPVYVLKNAPNLVHFAVDGSPFESMDSELDKSTIRMAHLRSIFLSRSYTKILRLLVAPTLQVMAVLPWAGSTNNGLSIINDFLERSSPPLTTLVLEMGIWSQGIRRWGTRDKEVFVPQDLPPTLRLCPALEYLLLYTSPARDRDTGPDEYTLKLLYEALEGEQGLCPRLTHFLFGCGKQARRSSSYYNGYGSQSRTPSNSVRKAFRSMIIKRANPPAYAGYERLRHLSLGKEDKKLIELHSVDSTDDSTGTDERELDEDTLDIEIMEQEAIVDIALQWRGFPLDWLPNIRSGY</sequence>
<dbReference type="EMBL" id="JACAZF010000005">
    <property type="protein sequence ID" value="KAF7303400.1"/>
    <property type="molecule type" value="Genomic_DNA"/>
</dbReference>
<dbReference type="OrthoDB" id="2269034at2759"/>
<dbReference type="AlphaFoldDB" id="A0A8H6SSZ9"/>
<name>A0A8H6SSZ9_9AGAR</name>
<evidence type="ECO:0000313" key="2">
    <source>
        <dbReference type="Proteomes" id="UP000636479"/>
    </source>
</evidence>
<gene>
    <name evidence="1" type="ORF">MIND_00568400</name>
</gene>
<evidence type="ECO:0000313" key="1">
    <source>
        <dbReference type="EMBL" id="KAF7303400.1"/>
    </source>
</evidence>